<name>A0ABQ7H7B7_DUNSA</name>
<evidence type="ECO:0000313" key="2">
    <source>
        <dbReference type="Proteomes" id="UP000815325"/>
    </source>
</evidence>
<evidence type="ECO:0008006" key="3">
    <source>
        <dbReference type="Google" id="ProtNLM"/>
    </source>
</evidence>
<comment type="caution">
    <text evidence="1">The sequence shown here is derived from an EMBL/GenBank/DDBJ whole genome shotgun (WGS) entry which is preliminary data.</text>
</comment>
<organism evidence="1 2">
    <name type="scientific">Dunaliella salina</name>
    <name type="common">Green alga</name>
    <name type="synonym">Protococcus salinus</name>
    <dbReference type="NCBI Taxonomy" id="3046"/>
    <lineage>
        <taxon>Eukaryota</taxon>
        <taxon>Viridiplantae</taxon>
        <taxon>Chlorophyta</taxon>
        <taxon>core chlorophytes</taxon>
        <taxon>Chlorophyceae</taxon>
        <taxon>CS clade</taxon>
        <taxon>Chlamydomonadales</taxon>
        <taxon>Dunaliellaceae</taxon>
        <taxon>Dunaliella</taxon>
    </lineage>
</organism>
<accession>A0ABQ7H7B7</accession>
<sequence length="71" mass="8172">MDPYPTASNLLPIDPYGGLGYTDGRHLRALSPTRFSDYENIPVTSPRRGYLEHLAHIEAETQRLRRELRGY</sequence>
<proteinExistence type="predicted"/>
<protein>
    <recommendedName>
        <fullName evidence="3">Encoded protein</fullName>
    </recommendedName>
</protein>
<evidence type="ECO:0000313" key="1">
    <source>
        <dbReference type="EMBL" id="KAF5842742.1"/>
    </source>
</evidence>
<dbReference type="EMBL" id="MU069456">
    <property type="protein sequence ID" value="KAF5842742.1"/>
    <property type="molecule type" value="Genomic_DNA"/>
</dbReference>
<gene>
    <name evidence="1" type="ORF">DUNSADRAFT_5509</name>
</gene>
<keyword evidence="2" id="KW-1185">Reference proteome</keyword>
<dbReference type="Proteomes" id="UP000815325">
    <property type="component" value="Unassembled WGS sequence"/>
</dbReference>
<reference evidence="1" key="1">
    <citation type="submission" date="2017-08" db="EMBL/GenBank/DDBJ databases">
        <authorList>
            <person name="Polle J.E."/>
            <person name="Barry K."/>
            <person name="Cushman J."/>
            <person name="Schmutz J."/>
            <person name="Tran D."/>
            <person name="Hathwaick L.T."/>
            <person name="Yim W.C."/>
            <person name="Jenkins J."/>
            <person name="Mckie-Krisberg Z.M."/>
            <person name="Prochnik S."/>
            <person name="Lindquist E."/>
            <person name="Dockter R.B."/>
            <person name="Adam C."/>
            <person name="Molina H."/>
            <person name="Bunkerborg J."/>
            <person name="Jin E."/>
            <person name="Buchheim M."/>
            <person name="Magnuson J."/>
        </authorList>
    </citation>
    <scope>NUCLEOTIDE SEQUENCE</scope>
    <source>
        <strain evidence="1">CCAP 19/18</strain>
    </source>
</reference>